<protein>
    <submittedName>
        <fullName evidence="3">Uncharacterized protein</fullName>
    </submittedName>
</protein>
<evidence type="ECO:0000256" key="1">
    <source>
        <dbReference type="SAM" id="Coils"/>
    </source>
</evidence>
<dbReference type="Proteomes" id="UP000663829">
    <property type="component" value="Unassembled WGS sequence"/>
</dbReference>
<feature type="region of interest" description="Disordered" evidence="2">
    <location>
        <begin position="25"/>
        <end position="61"/>
    </location>
</feature>
<evidence type="ECO:0000313" key="4">
    <source>
        <dbReference type="EMBL" id="CAF3800573.1"/>
    </source>
</evidence>
<gene>
    <name evidence="3" type="ORF">GPM918_LOCUS15212</name>
    <name evidence="4" type="ORF">SRO942_LOCUS15212</name>
</gene>
<feature type="coiled-coil region" evidence="1">
    <location>
        <begin position="197"/>
        <end position="224"/>
    </location>
</feature>
<comment type="caution">
    <text evidence="3">The sequence shown here is derived from an EMBL/GenBank/DDBJ whole genome shotgun (WGS) entry which is preliminary data.</text>
</comment>
<sequence length="309" mass="35288">MFFCGFNSAVENSILQLIQPSKRLPFRSSNNKQTSSPREASSSLTLQKPQHQRQQSQSSYIMKKPTELSSLLGDSLKLRRRAQDPAGLDNNITNILLLMRNVLLKLNSRIEQTDAADDRLTSLREDVTRDIRSPLVVVSSVPPATLVDQDHVIQEKVEYLFNNRMKTVWEKLDLNVDSLRNSIERLKLLEESLHDKTNLIIDKLENMKKERQQSQEELRTMVDSMEKVVEQGAEEAALEETVPEILTSKQQIAKVLKQPVVIIPRQTVVPSMPSQQSLFSTTQRPTFDQLIQQAMQRDVPLDENFVLGT</sequence>
<name>A0A814IXK4_9BILA</name>
<organism evidence="3 5">
    <name type="scientific">Didymodactylos carnosus</name>
    <dbReference type="NCBI Taxonomy" id="1234261"/>
    <lineage>
        <taxon>Eukaryota</taxon>
        <taxon>Metazoa</taxon>
        <taxon>Spiralia</taxon>
        <taxon>Gnathifera</taxon>
        <taxon>Rotifera</taxon>
        <taxon>Eurotatoria</taxon>
        <taxon>Bdelloidea</taxon>
        <taxon>Philodinida</taxon>
        <taxon>Philodinidae</taxon>
        <taxon>Didymodactylos</taxon>
    </lineage>
</organism>
<feature type="compositionally biased region" description="Low complexity" evidence="2">
    <location>
        <begin position="47"/>
        <end position="59"/>
    </location>
</feature>
<accession>A0A814IXK4</accession>
<dbReference type="EMBL" id="CAJNOQ010003791">
    <property type="protein sequence ID" value="CAF1029638.1"/>
    <property type="molecule type" value="Genomic_DNA"/>
</dbReference>
<reference evidence="3" key="1">
    <citation type="submission" date="2021-02" db="EMBL/GenBank/DDBJ databases">
        <authorList>
            <person name="Nowell W R."/>
        </authorList>
    </citation>
    <scope>NUCLEOTIDE SEQUENCE</scope>
</reference>
<dbReference type="AlphaFoldDB" id="A0A814IXK4"/>
<feature type="compositionally biased region" description="Polar residues" evidence="2">
    <location>
        <begin position="27"/>
        <end position="46"/>
    </location>
</feature>
<evidence type="ECO:0000256" key="2">
    <source>
        <dbReference type="SAM" id="MobiDB-lite"/>
    </source>
</evidence>
<proteinExistence type="predicted"/>
<keyword evidence="5" id="KW-1185">Reference proteome</keyword>
<evidence type="ECO:0000313" key="5">
    <source>
        <dbReference type="Proteomes" id="UP000663829"/>
    </source>
</evidence>
<evidence type="ECO:0000313" key="3">
    <source>
        <dbReference type="EMBL" id="CAF1029638.1"/>
    </source>
</evidence>
<keyword evidence="1" id="KW-0175">Coiled coil</keyword>
<dbReference type="Proteomes" id="UP000681722">
    <property type="component" value="Unassembled WGS sequence"/>
</dbReference>
<dbReference type="EMBL" id="CAJOBC010003791">
    <property type="protein sequence ID" value="CAF3800573.1"/>
    <property type="molecule type" value="Genomic_DNA"/>
</dbReference>